<dbReference type="InterPro" id="IPR003018">
    <property type="entry name" value="GAF"/>
</dbReference>
<keyword evidence="3" id="KW-1185">Reference proteome</keyword>
<proteinExistence type="predicted"/>
<reference evidence="3" key="1">
    <citation type="submission" date="2016-10" db="EMBL/GenBank/DDBJ databases">
        <authorList>
            <person name="Varghese N."/>
            <person name="Submissions S."/>
        </authorList>
    </citation>
    <scope>NUCLEOTIDE SEQUENCE [LARGE SCALE GENOMIC DNA]</scope>
    <source>
        <strain evidence="3">CGMCC 1.6294</strain>
    </source>
</reference>
<evidence type="ECO:0000313" key="3">
    <source>
        <dbReference type="Proteomes" id="UP000199290"/>
    </source>
</evidence>
<dbReference type="SMART" id="SM00065">
    <property type="entry name" value="GAF"/>
    <property type="match status" value="1"/>
</dbReference>
<dbReference type="InterPro" id="IPR029016">
    <property type="entry name" value="GAF-like_dom_sf"/>
</dbReference>
<accession>A0A1I6GPQ0</accession>
<feature type="domain" description="GAF" evidence="1">
    <location>
        <begin position="31"/>
        <end position="174"/>
    </location>
</feature>
<dbReference type="Proteomes" id="UP000199290">
    <property type="component" value="Unassembled WGS sequence"/>
</dbReference>
<dbReference type="Gene3D" id="3.30.450.40">
    <property type="match status" value="1"/>
</dbReference>
<dbReference type="STRING" id="375760.SAMN04488073_1295"/>
<evidence type="ECO:0000313" key="2">
    <source>
        <dbReference type="EMBL" id="SFR44174.1"/>
    </source>
</evidence>
<dbReference type="AlphaFoldDB" id="A0A1I6GPQ0"/>
<evidence type="ECO:0000259" key="1">
    <source>
        <dbReference type="SMART" id="SM00065"/>
    </source>
</evidence>
<dbReference type="OrthoDB" id="9812358at2"/>
<dbReference type="Pfam" id="PF01590">
    <property type="entry name" value="GAF"/>
    <property type="match status" value="1"/>
</dbReference>
<dbReference type="EMBL" id="FOYV01000001">
    <property type="protein sequence ID" value="SFR44174.1"/>
    <property type="molecule type" value="Genomic_DNA"/>
</dbReference>
<dbReference type="PANTHER" id="PTHR43102:SF2">
    <property type="entry name" value="GAF DOMAIN-CONTAINING PROTEIN"/>
    <property type="match status" value="1"/>
</dbReference>
<dbReference type="SUPFAM" id="SSF55781">
    <property type="entry name" value="GAF domain-like"/>
    <property type="match status" value="1"/>
</dbReference>
<sequence>MSDNGYIAPAVTEHEEERLAVLHDLELLDTASELRFDRYTSLVADVFGFPIVLITLVDRDRQWFKSRLGWNLKQCSRDISFCGHAILENSLMVVPNALDDPRFANNPLVTEDPKVRFYAGAVVRGPSGYPLGTLCVLDYYPRYFDDEHRSLLRRFADLVENEIAHDADLLALKRNLYARRKSGPN</sequence>
<gene>
    <name evidence="2" type="ORF">SAMN04488073_1295</name>
</gene>
<dbReference type="RefSeq" id="WP_091987366.1">
    <property type="nucleotide sequence ID" value="NZ_FOYV01000001.1"/>
</dbReference>
<protein>
    <submittedName>
        <fullName evidence="2">GAF domain-containing protein</fullName>
    </submittedName>
</protein>
<organism evidence="2 3">
    <name type="scientific">Marinobacter gudaonensis</name>
    <dbReference type="NCBI Taxonomy" id="375760"/>
    <lineage>
        <taxon>Bacteria</taxon>
        <taxon>Pseudomonadati</taxon>
        <taxon>Pseudomonadota</taxon>
        <taxon>Gammaproteobacteria</taxon>
        <taxon>Pseudomonadales</taxon>
        <taxon>Marinobacteraceae</taxon>
        <taxon>Marinobacter</taxon>
    </lineage>
</organism>
<dbReference type="PANTHER" id="PTHR43102">
    <property type="entry name" value="SLR1143 PROTEIN"/>
    <property type="match status" value="1"/>
</dbReference>
<name>A0A1I6GPQ0_9GAMM</name>